<keyword evidence="1" id="KW-0812">Transmembrane</keyword>
<dbReference type="OrthoDB" id="192748at2759"/>
<gene>
    <name evidence="2" type="ORF">OBBRIDRAFT_706293</name>
</gene>
<evidence type="ECO:0000256" key="1">
    <source>
        <dbReference type="SAM" id="Phobius"/>
    </source>
</evidence>
<proteinExistence type="predicted"/>
<keyword evidence="1" id="KW-1133">Transmembrane helix</keyword>
<feature type="transmembrane region" description="Helical" evidence="1">
    <location>
        <begin position="6"/>
        <end position="28"/>
    </location>
</feature>
<reference evidence="2 3" key="1">
    <citation type="submission" date="2016-07" db="EMBL/GenBank/DDBJ databases">
        <title>Draft genome of the white-rot fungus Obba rivulosa 3A-2.</title>
        <authorList>
            <consortium name="DOE Joint Genome Institute"/>
            <person name="Miettinen O."/>
            <person name="Riley R."/>
            <person name="Acob R."/>
            <person name="Barry K."/>
            <person name="Cullen D."/>
            <person name="De Vries R."/>
            <person name="Hainaut M."/>
            <person name="Hatakka A."/>
            <person name="Henrissat B."/>
            <person name="Hilden K."/>
            <person name="Kuo R."/>
            <person name="Labutti K."/>
            <person name="Lipzen A."/>
            <person name="Makela M.R."/>
            <person name="Sandor L."/>
            <person name="Spatafora J.W."/>
            <person name="Grigoriev I.V."/>
            <person name="Hibbett D.S."/>
        </authorList>
    </citation>
    <scope>NUCLEOTIDE SEQUENCE [LARGE SCALE GENOMIC DNA]</scope>
    <source>
        <strain evidence="2 3">3A-2</strain>
    </source>
</reference>
<dbReference type="AlphaFoldDB" id="A0A8E2AUI2"/>
<evidence type="ECO:0000313" key="2">
    <source>
        <dbReference type="EMBL" id="OCH85575.1"/>
    </source>
</evidence>
<name>A0A8E2AUI2_9APHY</name>
<keyword evidence="1" id="KW-0472">Membrane</keyword>
<dbReference type="EMBL" id="KV722575">
    <property type="protein sequence ID" value="OCH85575.1"/>
    <property type="molecule type" value="Genomic_DNA"/>
</dbReference>
<dbReference type="Proteomes" id="UP000250043">
    <property type="component" value="Unassembled WGS sequence"/>
</dbReference>
<feature type="non-terminal residue" evidence="2">
    <location>
        <position position="1"/>
    </location>
</feature>
<organism evidence="2 3">
    <name type="scientific">Obba rivulosa</name>
    <dbReference type="NCBI Taxonomy" id="1052685"/>
    <lineage>
        <taxon>Eukaryota</taxon>
        <taxon>Fungi</taxon>
        <taxon>Dikarya</taxon>
        <taxon>Basidiomycota</taxon>
        <taxon>Agaricomycotina</taxon>
        <taxon>Agaricomycetes</taxon>
        <taxon>Polyporales</taxon>
        <taxon>Gelatoporiaceae</taxon>
        <taxon>Obba</taxon>
    </lineage>
</organism>
<accession>A0A8E2AUI2</accession>
<keyword evidence="3" id="KW-1185">Reference proteome</keyword>
<sequence length="76" mass="8671">DPRPRWFFTASRISTFFIIPASVAYMVFVADFGEREHVFSPARRWLGAQKAAFFSLSPAERELAGVKSEQRSQETS</sequence>
<feature type="non-terminal residue" evidence="2">
    <location>
        <position position="76"/>
    </location>
</feature>
<evidence type="ECO:0000313" key="3">
    <source>
        <dbReference type="Proteomes" id="UP000250043"/>
    </source>
</evidence>
<protein>
    <submittedName>
        <fullName evidence="2">Uncharacterized protein</fullName>
    </submittedName>
</protein>